<evidence type="ECO:0000256" key="1">
    <source>
        <dbReference type="SAM" id="SignalP"/>
    </source>
</evidence>
<dbReference type="Proteomes" id="UP000297604">
    <property type="component" value="Unassembled WGS sequence"/>
</dbReference>
<dbReference type="InterPro" id="IPR010427">
    <property type="entry name" value="DUF1023"/>
</dbReference>
<evidence type="ECO:0000313" key="4">
    <source>
        <dbReference type="Proteomes" id="UP000297604"/>
    </source>
</evidence>
<dbReference type="SUPFAM" id="SSF53474">
    <property type="entry name" value="alpha/beta-Hydrolases"/>
    <property type="match status" value="1"/>
</dbReference>
<feature type="domain" description="DUF1023" evidence="2">
    <location>
        <begin position="194"/>
        <end position="370"/>
    </location>
</feature>
<dbReference type="EMBL" id="SOFS01000005">
    <property type="protein sequence ID" value="TFC23709.1"/>
    <property type="molecule type" value="Genomic_DNA"/>
</dbReference>
<accession>A0ABY2ISB5</accession>
<dbReference type="Pfam" id="PF06259">
    <property type="entry name" value="Abhydrolase_8"/>
    <property type="match status" value="1"/>
</dbReference>
<protein>
    <recommendedName>
        <fullName evidence="2">DUF1023 domain-containing protein</fullName>
    </recommendedName>
</protein>
<keyword evidence="1" id="KW-0732">Signal</keyword>
<feature type="chain" id="PRO_5047428851" description="DUF1023 domain-containing protein" evidence="1">
    <location>
        <begin position="21"/>
        <end position="438"/>
    </location>
</feature>
<gene>
    <name evidence="3" type="ORF">E3O46_01380</name>
</gene>
<proteinExistence type="predicted"/>
<keyword evidence="4" id="KW-1185">Reference proteome</keyword>
<feature type="signal peptide" evidence="1">
    <location>
        <begin position="1"/>
        <end position="20"/>
    </location>
</feature>
<sequence length="438" mass="45799">MLLGAAILLASSLVFNGASEAFQVHEYAVVSSDTDLGLQPLGLEPVVSIDGDVNSLRFLRGSSLLAGLARLSVADISSFVLDFPEQLDSLLAVPPAATEVTGWWTSLGGTERSSLIAAAPRLVGNLEGIPFRERGRANARYLNESITETQQRLAGTLSDDDRTSATHELAVLDQVRTALRQADAGPRRSLILLDSTGGGRAAIALGNPDTADYVGFLVPGMNYTVEAEIVHWTDTANDLYMEQEKVLAERAGQGAGQANASIATVAWIGYEVPDLFSVGGLDKAIVGADFLEKSSLGIRSDRGGHQPFISVYAHSYGSTVALTALARGSFDVDALVLVGSPGSQIQSAASLHVTGENVWVGKADWDPAVNSAFFGSDPGAESYGAHPLGVRGSTDRITGASLTASLGHNAYFEPGSESLHNMALIGTDNADLVTNGSE</sequence>
<evidence type="ECO:0000259" key="2">
    <source>
        <dbReference type="Pfam" id="PF06259"/>
    </source>
</evidence>
<reference evidence="3 4" key="1">
    <citation type="submission" date="2019-03" db="EMBL/GenBank/DDBJ databases">
        <title>Genomics of glacier-inhabiting Cryobacterium strains.</title>
        <authorList>
            <person name="Liu Q."/>
            <person name="Xin Y.-H."/>
        </authorList>
    </citation>
    <scope>NUCLEOTIDE SEQUENCE [LARGE SCALE GENOMIC DNA]</scope>
    <source>
        <strain evidence="3 4">MDB1-5</strain>
    </source>
</reference>
<name>A0ABY2ISB5_9MICO</name>
<dbReference type="InterPro" id="IPR029058">
    <property type="entry name" value="AB_hydrolase_fold"/>
</dbReference>
<evidence type="ECO:0000313" key="3">
    <source>
        <dbReference type="EMBL" id="TFC23709.1"/>
    </source>
</evidence>
<comment type="caution">
    <text evidence="3">The sequence shown here is derived from an EMBL/GenBank/DDBJ whole genome shotgun (WGS) entry which is preliminary data.</text>
</comment>
<organism evidence="3 4">
    <name type="scientific">Cryobacterium glucosi</name>
    <dbReference type="NCBI Taxonomy" id="1259175"/>
    <lineage>
        <taxon>Bacteria</taxon>
        <taxon>Bacillati</taxon>
        <taxon>Actinomycetota</taxon>
        <taxon>Actinomycetes</taxon>
        <taxon>Micrococcales</taxon>
        <taxon>Microbacteriaceae</taxon>
        <taxon>Cryobacterium</taxon>
    </lineage>
</organism>